<evidence type="ECO:0000313" key="1">
    <source>
        <dbReference type="EMBL" id="JAD21287.1"/>
    </source>
</evidence>
<sequence>MINWLSRDTIHHNLGGGSREKTTKNVAPMITEAEMGE</sequence>
<reference evidence="1" key="1">
    <citation type="submission" date="2014-09" db="EMBL/GenBank/DDBJ databases">
        <authorList>
            <person name="Magalhaes I.L.F."/>
            <person name="Oliveira U."/>
            <person name="Santos F.R."/>
            <person name="Vidigal T.H.D.A."/>
            <person name="Brescovit A.D."/>
            <person name="Santos A.J."/>
        </authorList>
    </citation>
    <scope>NUCLEOTIDE SEQUENCE</scope>
    <source>
        <tissue evidence="1">Shoot tissue taken approximately 20 cm above the soil surface</tissue>
    </source>
</reference>
<dbReference type="AlphaFoldDB" id="A0A0A8YDU7"/>
<reference evidence="1" key="2">
    <citation type="journal article" date="2015" name="Data Brief">
        <title>Shoot transcriptome of the giant reed, Arundo donax.</title>
        <authorList>
            <person name="Barrero R.A."/>
            <person name="Guerrero F.D."/>
            <person name="Moolhuijzen P."/>
            <person name="Goolsby J.A."/>
            <person name="Tidwell J."/>
            <person name="Bellgard S.E."/>
            <person name="Bellgard M.I."/>
        </authorList>
    </citation>
    <scope>NUCLEOTIDE SEQUENCE</scope>
    <source>
        <tissue evidence="1">Shoot tissue taken approximately 20 cm above the soil surface</tissue>
    </source>
</reference>
<organism evidence="1">
    <name type="scientific">Arundo donax</name>
    <name type="common">Giant reed</name>
    <name type="synonym">Donax arundinaceus</name>
    <dbReference type="NCBI Taxonomy" id="35708"/>
    <lineage>
        <taxon>Eukaryota</taxon>
        <taxon>Viridiplantae</taxon>
        <taxon>Streptophyta</taxon>
        <taxon>Embryophyta</taxon>
        <taxon>Tracheophyta</taxon>
        <taxon>Spermatophyta</taxon>
        <taxon>Magnoliopsida</taxon>
        <taxon>Liliopsida</taxon>
        <taxon>Poales</taxon>
        <taxon>Poaceae</taxon>
        <taxon>PACMAD clade</taxon>
        <taxon>Arundinoideae</taxon>
        <taxon>Arundineae</taxon>
        <taxon>Arundo</taxon>
    </lineage>
</organism>
<protein>
    <submittedName>
        <fullName evidence="1">Uncharacterized protein</fullName>
    </submittedName>
</protein>
<accession>A0A0A8YDU7</accession>
<dbReference type="EMBL" id="GBRH01276608">
    <property type="protein sequence ID" value="JAD21287.1"/>
    <property type="molecule type" value="Transcribed_RNA"/>
</dbReference>
<name>A0A0A8YDU7_ARUDO</name>
<proteinExistence type="predicted"/>